<dbReference type="EMBL" id="JAENHK010000010">
    <property type="protein sequence ID" value="MBK1896471.1"/>
    <property type="molecule type" value="Genomic_DNA"/>
</dbReference>
<dbReference type="PROSITE" id="PS51257">
    <property type="entry name" value="PROKAR_LIPOPROTEIN"/>
    <property type="match status" value="1"/>
</dbReference>
<feature type="compositionally biased region" description="Basic and acidic residues" evidence="1">
    <location>
        <begin position="89"/>
        <end position="100"/>
    </location>
</feature>
<dbReference type="RefSeq" id="WP_200245978.1">
    <property type="nucleotide sequence ID" value="NZ_JAENHK010000010.1"/>
</dbReference>
<name>A0ABS1FVM0_9FLAO</name>
<comment type="caution">
    <text evidence="2">The sequence shown here is derived from an EMBL/GenBank/DDBJ whole genome shotgun (WGS) entry which is preliminary data.</text>
</comment>
<evidence type="ECO:0000313" key="3">
    <source>
        <dbReference type="Proteomes" id="UP000628669"/>
    </source>
</evidence>
<accession>A0ABS1FVM0</accession>
<feature type="compositionally biased region" description="Polar residues" evidence="1">
    <location>
        <begin position="102"/>
        <end position="117"/>
    </location>
</feature>
<evidence type="ECO:0008006" key="4">
    <source>
        <dbReference type="Google" id="ProtNLM"/>
    </source>
</evidence>
<dbReference type="Proteomes" id="UP000628669">
    <property type="component" value="Unassembled WGS sequence"/>
</dbReference>
<evidence type="ECO:0000313" key="2">
    <source>
        <dbReference type="EMBL" id="MBK1896471.1"/>
    </source>
</evidence>
<feature type="region of interest" description="Disordered" evidence="1">
    <location>
        <begin position="89"/>
        <end position="124"/>
    </location>
</feature>
<organism evidence="2 3">
    <name type="scientific">Chryseobacterium paridis</name>
    <dbReference type="NCBI Taxonomy" id="2800328"/>
    <lineage>
        <taxon>Bacteria</taxon>
        <taxon>Pseudomonadati</taxon>
        <taxon>Bacteroidota</taxon>
        <taxon>Flavobacteriia</taxon>
        <taxon>Flavobacteriales</taxon>
        <taxon>Weeksellaceae</taxon>
        <taxon>Chryseobacterium group</taxon>
        <taxon>Chryseobacterium</taxon>
    </lineage>
</organism>
<protein>
    <recommendedName>
        <fullName evidence="4">Lipoprotein</fullName>
    </recommendedName>
</protein>
<reference evidence="3" key="1">
    <citation type="submission" date="2021-01" db="EMBL/GenBank/DDBJ databases">
        <title>Genome public.</title>
        <authorList>
            <person name="Liu C."/>
            <person name="Sun Q."/>
        </authorList>
    </citation>
    <scope>NUCLEOTIDE SEQUENCE [LARGE SCALE GENOMIC DNA]</scope>
    <source>
        <strain evidence="3">YIM B02567</strain>
    </source>
</reference>
<gene>
    <name evidence="2" type="ORF">JHL15_11960</name>
</gene>
<proteinExistence type="predicted"/>
<keyword evidence="3" id="KW-1185">Reference proteome</keyword>
<evidence type="ECO:0000256" key="1">
    <source>
        <dbReference type="SAM" id="MobiDB-lite"/>
    </source>
</evidence>
<sequence>MKKFFFLLLAAFTFIGCSSDDDTIYDYIGTWSGTYAGSDKGVWNVVVASDGTVKGTMHSDVNNENYKIDGHLSDSGELNASLGLPADGEFRGNFDTDKKGSGSWTNEVPTPTRSGSWSGEKDKK</sequence>